<dbReference type="AlphaFoldDB" id="A0A9Q0BU86"/>
<evidence type="ECO:0000313" key="1">
    <source>
        <dbReference type="EMBL" id="KAI8043999.1"/>
    </source>
</evidence>
<organism evidence="1 2">
    <name type="scientific">Drosophila gunungcola</name>
    <name type="common">fruit fly</name>
    <dbReference type="NCBI Taxonomy" id="103775"/>
    <lineage>
        <taxon>Eukaryota</taxon>
        <taxon>Metazoa</taxon>
        <taxon>Ecdysozoa</taxon>
        <taxon>Arthropoda</taxon>
        <taxon>Hexapoda</taxon>
        <taxon>Insecta</taxon>
        <taxon>Pterygota</taxon>
        <taxon>Neoptera</taxon>
        <taxon>Endopterygota</taxon>
        <taxon>Diptera</taxon>
        <taxon>Brachycera</taxon>
        <taxon>Muscomorpha</taxon>
        <taxon>Ephydroidea</taxon>
        <taxon>Drosophilidae</taxon>
        <taxon>Drosophila</taxon>
        <taxon>Sophophora</taxon>
    </lineage>
</organism>
<gene>
    <name evidence="1" type="ORF">M5D96_000147</name>
</gene>
<protein>
    <submittedName>
        <fullName evidence="1">Uncharacterized protein</fullName>
    </submittedName>
</protein>
<comment type="caution">
    <text evidence="1">The sequence shown here is derived from an EMBL/GenBank/DDBJ whole genome shotgun (WGS) entry which is preliminary data.</text>
</comment>
<accession>A0A9Q0BU86</accession>
<evidence type="ECO:0000313" key="2">
    <source>
        <dbReference type="Proteomes" id="UP001059596"/>
    </source>
</evidence>
<proteinExistence type="predicted"/>
<dbReference type="EMBL" id="JAMKOV010000001">
    <property type="protein sequence ID" value="KAI8043999.1"/>
    <property type="molecule type" value="Genomic_DNA"/>
</dbReference>
<keyword evidence="2" id="KW-1185">Reference proteome</keyword>
<name>A0A9Q0BU86_9MUSC</name>
<reference evidence="1" key="1">
    <citation type="journal article" date="2023" name="Genome Biol. Evol.">
        <title>Long-read-based Genome Assembly of Drosophila gunungcola Reveals Fewer Chemosensory Genes in Flower-breeding Species.</title>
        <authorList>
            <person name="Negi A."/>
            <person name="Liao B.Y."/>
            <person name="Yeh S.D."/>
        </authorList>
    </citation>
    <scope>NUCLEOTIDE SEQUENCE</scope>
    <source>
        <strain evidence="1">Sukarami</strain>
    </source>
</reference>
<dbReference type="Proteomes" id="UP001059596">
    <property type="component" value="Chromosome 3R"/>
</dbReference>
<sequence>MKGIIRRAEERIATAAALTLLKVQMQFICNKHLVHMQQWLARNRDWKSCGTICP</sequence>